<evidence type="ECO:0000256" key="1">
    <source>
        <dbReference type="ARBA" id="ARBA00008668"/>
    </source>
</evidence>
<proteinExistence type="inferred from homology"/>
<dbReference type="PANTHER" id="PTHR22835">
    <property type="entry name" value="ZINC FINGER FYVE DOMAIN CONTAINING PROTEIN"/>
    <property type="match status" value="1"/>
</dbReference>
<protein>
    <submittedName>
        <fullName evidence="5">GDSL esterase/lipase</fullName>
    </submittedName>
</protein>
<dbReference type="GO" id="GO:0016788">
    <property type="term" value="F:hydrolase activity, acting on ester bonds"/>
    <property type="evidence" value="ECO:0007669"/>
    <property type="project" value="InterPro"/>
</dbReference>
<evidence type="ECO:0000313" key="5">
    <source>
        <dbReference type="EMBL" id="RLM61680.1"/>
    </source>
</evidence>
<gene>
    <name evidence="5" type="ORF">C2845_PM14G02310</name>
</gene>
<dbReference type="AlphaFoldDB" id="A0A3L6PQR4"/>
<accession>A0A3L6PQR4</accession>
<dbReference type="Proteomes" id="UP000275267">
    <property type="component" value="Unassembled WGS sequence"/>
</dbReference>
<keyword evidence="4" id="KW-0732">Signal</keyword>
<evidence type="ECO:0000256" key="2">
    <source>
        <dbReference type="ARBA" id="ARBA00023180"/>
    </source>
</evidence>
<dbReference type="InterPro" id="IPR001087">
    <property type="entry name" value="GDSL"/>
</dbReference>
<feature type="signal peptide" evidence="4">
    <location>
        <begin position="1"/>
        <end position="31"/>
    </location>
</feature>
<keyword evidence="2" id="KW-0325">Glycoprotein</keyword>
<dbReference type="Gene3D" id="3.40.50.1110">
    <property type="entry name" value="SGNH hydrolase"/>
    <property type="match status" value="1"/>
</dbReference>
<dbReference type="EMBL" id="PQIB02000016">
    <property type="protein sequence ID" value="RLM61680.1"/>
    <property type="molecule type" value="Genomic_DNA"/>
</dbReference>
<organism evidence="5 6">
    <name type="scientific">Panicum miliaceum</name>
    <name type="common">Proso millet</name>
    <name type="synonym">Broomcorn millet</name>
    <dbReference type="NCBI Taxonomy" id="4540"/>
    <lineage>
        <taxon>Eukaryota</taxon>
        <taxon>Viridiplantae</taxon>
        <taxon>Streptophyta</taxon>
        <taxon>Embryophyta</taxon>
        <taxon>Tracheophyta</taxon>
        <taxon>Spermatophyta</taxon>
        <taxon>Magnoliopsida</taxon>
        <taxon>Liliopsida</taxon>
        <taxon>Poales</taxon>
        <taxon>Poaceae</taxon>
        <taxon>PACMAD clade</taxon>
        <taxon>Panicoideae</taxon>
        <taxon>Panicodae</taxon>
        <taxon>Paniceae</taxon>
        <taxon>Panicinae</taxon>
        <taxon>Panicum</taxon>
        <taxon>Panicum sect. Panicum</taxon>
    </lineage>
</organism>
<feature type="region of interest" description="Disordered" evidence="3">
    <location>
        <begin position="362"/>
        <end position="383"/>
    </location>
</feature>
<feature type="compositionally biased region" description="Basic and acidic residues" evidence="3">
    <location>
        <begin position="368"/>
        <end position="383"/>
    </location>
</feature>
<evidence type="ECO:0000256" key="3">
    <source>
        <dbReference type="SAM" id="MobiDB-lite"/>
    </source>
</evidence>
<evidence type="ECO:0000256" key="4">
    <source>
        <dbReference type="SAM" id="SignalP"/>
    </source>
</evidence>
<feature type="chain" id="PRO_5018145437" evidence="4">
    <location>
        <begin position="32"/>
        <end position="400"/>
    </location>
</feature>
<reference evidence="6" key="1">
    <citation type="journal article" date="2019" name="Nat. Commun.">
        <title>The genome of broomcorn millet.</title>
        <authorList>
            <person name="Zou C."/>
            <person name="Miki D."/>
            <person name="Li D."/>
            <person name="Tang Q."/>
            <person name="Xiao L."/>
            <person name="Rajput S."/>
            <person name="Deng P."/>
            <person name="Jia W."/>
            <person name="Huang R."/>
            <person name="Zhang M."/>
            <person name="Sun Y."/>
            <person name="Hu J."/>
            <person name="Fu X."/>
            <person name="Schnable P.S."/>
            <person name="Li F."/>
            <person name="Zhang H."/>
            <person name="Feng B."/>
            <person name="Zhu X."/>
            <person name="Liu R."/>
            <person name="Schnable J.C."/>
            <person name="Zhu J.-K."/>
            <person name="Zhang H."/>
        </authorList>
    </citation>
    <scope>NUCLEOTIDE SEQUENCE [LARGE SCALE GENOMIC DNA]</scope>
</reference>
<sequence length="400" mass="44051">MRFLRSSSCISPLAFFFFFFFLVAVIGSTSSNLQQATKYNAMFSFGDSVAETGNICVVCSSNSTELDVLTCTHPPYGTTYFGRPSCRWSDGRVVVDFIAQSLGLPLLPPSKSKGKDFRRGANMAITGATAMNFSFYQSLGIEDPVWNHGSLYMQIQWFTELIPSLCGTKQNCKKFLAKSLFQFGGFGGNDYNIQLLELGLTPEQTMKNTPIIVNATVNGIERLIALGAVHIVVPSILPTGCLPLFLALFVAGSSSESDFDQYGCLKSYNRLTEHHNSMLREQVQILQRKYKSTRIMYADYYSQDSAILLRLAVEQEEGSTTSTSPPDLVPRLSGQSLYHGCPVHALRHASSHVREGTLLQASPAMSEVARETSKVKTEDEGHGCSRHVSLGSMLVLHGVW</sequence>
<comment type="similarity">
    <text evidence="1">Belongs to the 'GDSL' lipolytic enzyme family.</text>
</comment>
<dbReference type="InterPro" id="IPR036514">
    <property type="entry name" value="SGNH_hydro_sf"/>
</dbReference>
<dbReference type="STRING" id="4540.A0A3L6PQR4"/>
<dbReference type="Pfam" id="PF00657">
    <property type="entry name" value="Lipase_GDSL"/>
    <property type="match status" value="1"/>
</dbReference>
<dbReference type="OrthoDB" id="601242at2759"/>
<evidence type="ECO:0000313" key="6">
    <source>
        <dbReference type="Proteomes" id="UP000275267"/>
    </source>
</evidence>
<name>A0A3L6PQR4_PANMI</name>
<comment type="caution">
    <text evidence="5">The sequence shown here is derived from an EMBL/GenBank/DDBJ whole genome shotgun (WGS) entry which is preliminary data.</text>
</comment>
<keyword evidence="6" id="KW-1185">Reference proteome</keyword>
<dbReference type="PANTHER" id="PTHR22835:SF518">
    <property type="entry name" value="GDSL ESTERASE_LIPASE"/>
    <property type="match status" value="1"/>
</dbReference>